<dbReference type="Pfam" id="PF00581">
    <property type="entry name" value="Rhodanese"/>
    <property type="match status" value="1"/>
</dbReference>
<proteinExistence type="predicted"/>
<dbReference type="GeneID" id="83062731"/>
<name>A0AAU9AG33_LYSEN</name>
<dbReference type="InterPro" id="IPR001307">
    <property type="entry name" value="Thiosulphate_STrfase_CS"/>
</dbReference>
<reference evidence="2 3" key="1">
    <citation type="journal article" date="2017" name="DNA Res.">
        <title>Complete genome sequence and expression profile of the commercial lytic enzyme producer Lysobacter enzymogenes M497-1.</title>
        <authorList>
            <person name="Takami H."/>
            <person name="Toyoda A."/>
            <person name="Uchiyama I."/>
            <person name="Itoh T."/>
            <person name="Takaki Y."/>
            <person name="Arai W."/>
            <person name="Nishi S."/>
            <person name="Kawai M."/>
            <person name="Shinya K."/>
            <person name="Ikeda H."/>
        </authorList>
    </citation>
    <scope>NUCLEOTIDE SEQUENCE [LARGE SCALE GENOMIC DNA]</scope>
    <source>
        <strain evidence="2 3">M497-1</strain>
    </source>
</reference>
<protein>
    <submittedName>
        <fullName evidence="2">Rhodanese domain protein</fullName>
    </submittedName>
</protein>
<evidence type="ECO:0000259" key="1">
    <source>
        <dbReference type="PROSITE" id="PS50206"/>
    </source>
</evidence>
<accession>A0AAU9AG33</accession>
<sequence length="136" mass="14102">MRNAVTEVPAAASAQALAHFRAQFEFETDCWDVHAALAAGEPGFVLIDARGPEAFAAGHVPGAVNLPHRKLIASKLAGYPPQTLFVVYCAGPHCNGAARAAVRLAALQRPVKLMAGGVTGWLDEGFALARAADATA</sequence>
<dbReference type="SMART" id="SM00450">
    <property type="entry name" value="RHOD"/>
    <property type="match status" value="1"/>
</dbReference>
<dbReference type="InterPro" id="IPR001763">
    <property type="entry name" value="Rhodanese-like_dom"/>
</dbReference>
<dbReference type="PROSITE" id="PS50206">
    <property type="entry name" value="RHODANESE_3"/>
    <property type="match status" value="1"/>
</dbReference>
<dbReference type="AlphaFoldDB" id="A0AAU9AG33"/>
<dbReference type="RefSeq" id="WP_096376767.1">
    <property type="nucleotide sequence ID" value="NZ_AP014940.1"/>
</dbReference>
<evidence type="ECO:0000313" key="2">
    <source>
        <dbReference type="EMBL" id="BAV96325.1"/>
    </source>
</evidence>
<gene>
    <name evidence="2" type="ORF">LEN_0838</name>
</gene>
<dbReference type="EMBL" id="AP014940">
    <property type="protein sequence ID" value="BAV96325.1"/>
    <property type="molecule type" value="Genomic_DNA"/>
</dbReference>
<evidence type="ECO:0000313" key="3">
    <source>
        <dbReference type="Proteomes" id="UP000218824"/>
    </source>
</evidence>
<dbReference type="Proteomes" id="UP000218824">
    <property type="component" value="Chromosome"/>
</dbReference>
<dbReference type="GO" id="GO:0004792">
    <property type="term" value="F:thiosulfate-cyanide sulfurtransferase activity"/>
    <property type="evidence" value="ECO:0007669"/>
    <property type="project" value="InterPro"/>
</dbReference>
<feature type="domain" description="Rhodanese" evidence="1">
    <location>
        <begin position="40"/>
        <end position="130"/>
    </location>
</feature>
<dbReference type="Gene3D" id="3.40.250.10">
    <property type="entry name" value="Rhodanese-like domain"/>
    <property type="match status" value="1"/>
</dbReference>
<dbReference type="InterPro" id="IPR050229">
    <property type="entry name" value="GlpE_sulfurtransferase"/>
</dbReference>
<dbReference type="InterPro" id="IPR036873">
    <property type="entry name" value="Rhodanese-like_dom_sf"/>
</dbReference>
<dbReference type="PANTHER" id="PTHR43031">
    <property type="entry name" value="FAD-DEPENDENT OXIDOREDUCTASE"/>
    <property type="match status" value="1"/>
</dbReference>
<organism evidence="2 3">
    <name type="scientific">Lysobacter enzymogenes</name>
    <dbReference type="NCBI Taxonomy" id="69"/>
    <lineage>
        <taxon>Bacteria</taxon>
        <taxon>Pseudomonadati</taxon>
        <taxon>Pseudomonadota</taxon>
        <taxon>Gammaproteobacteria</taxon>
        <taxon>Lysobacterales</taxon>
        <taxon>Lysobacteraceae</taxon>
        <taxon>Lysobacter</taxon>
    </lineage>
</organism>
<dbReference type="PANTHER" id="PTHR43031:SF1">
    <property type="entry name" value="PYRIDINE NUCLEOTIDE-DISULPHIDE OXIDOREDUCTASE"/>
    <property type="match status" value="1"/>
</dbReference>
<dbReference type="PROSITE" id="PS00380">
    <property type="entry name" value="RHODANESE_1"/>
    <property type="match status" value="1"/>
</dbReference>
<dbReference type="KEGG" id="lem:LEN_0838"/>
<dbReference type="SUPFAM" id="SSF52821">
    <property type="entry name" value="Rhodanese/Cell cycle control phosphatase"/>
    <property type="match status" value="1"/>
</dbReference>